<dbReference type="InterPro" id="IPR011330">
    <property type="entry name" value="Glyco_hydro/deAcase_b/a-brl"/>
</dbReference>
<dbReference type="PANTHER" id="PTHR30105:SF2">
    <property type="entry name" value="DIVERGENT POLYSACCHARIDE DEACETYLASE SUPERFAMILY"/>
    <property type="match status" value="1"/>
</dbReference>
<protein>
    <recommendedName>
        <fullName evidence="3">Divergent polysaccharide deacetylase family protein</fullName>
    </recommendedName>
</protein>
<dbReference type="EMBL" id="DF820458">
    <property type="protein sequence ID" value="GAK52505.1"/>
    <property type="molecule type" value="Genomic_DNA"/>
</dbReference>
<gene>
    <name evidence="1" type="ORF">U14_03756</name>
</gene>
<keyword evidence="2" id="KW-1185">Reference proteome</keyword>
<sequence>MWLLLGMFSGTRPLFEREPDPAAFPERGAAQLNRTIAALLSKETLPAYYHASARETQRQHGGKWMTYDYAAQIGDPAALSPLLLKLSETIENSGGEIFQTYSQPEERRTTLVIGIGTLITHTIVISWPEIAPVAQEPQPFRAAIIIDDLGTSLPMVERLLALNQQFTFSILPHQKASADIAELLHARQQQVLLHLPMEPQDYPSISPGKGAILSRMSADQIQRQIQEDLATVPYASGVNNHMGSRLTTQAGMMQAVLKELQQRQLFFVDSRTTDATIAFQLAQQIGVKSGERKIFLDANPGKEFAKEQMRKLAELAEQGGPAIAIGHPKEATLTALEETLPEFQRRNIKIVSVSELLQ</sequence>
<evidence type="ECO:0000313" key="1">
    <source>
        <dbReference type="EMBL" id="GAK52505.1"/>
    </source>
</evidence>
<dbReference type="PANTHER" id="PTHR30105">
    <property type="entry name" value="UNCHARACTERIZED YIBQ-RELATED"/>
    <property type="match status" value="1"/>
</dbReference>
<organism evidence="1">
    <name type="scientific">Candidatus Moduliflexus flocculans</name>
    <dbReference type="NCBI Taxonomy" id="1499966"/>
    <lineage>
        <taxon>Bacteria</taxon>
        <taxon>Candidatus Moduliflexota</taxon>
        <taxon>Candidatus Moduliflexia</taxon>
        <taxon>Candidatus Moduliflexales</taxon>
        <taxon>Candidatus Moduliflexaceae</taxon>
    </lineage>
</organism>
<proteinExistence type="predicted"/>
<accession>A0A081BQ39</accession>
<dbReference type="HOGENOM" id="CLU_041643_6_0_0"/>
<dbReference type="Proteomes" id="UP000030700">
    <property type="component" value="Unassembled WGS sequence"/>
</dbReference>
<reference evidence="1" key="1">
    <citation type="journal article" date="2015" name="PeerJ">
        <title>First genomic representation of candidate bacterial phylum KSB3 points to enhanced environmental sensing as a trigger of wastewater bulking.</title>
        <authorList>
            <person name="Sekiguchi Y."/>
            <person name="Ohashi A."/>
            <person name="Parks D.H."/>
            <person name="Yamauchi T."/>
            <person name="Tyson G.W."/>
            <person name="Hugenholtz P."/>
        </authorList>
    </citation>
    <scope>NUCLEOTIDE SEQUENCE [LARGE SCALE GENOMIC DNA]</scope>
</reference>
<dbReference type="STRING" id="1499966.U14_03756"/>
<dbReference type="Pfam" id="PF04748">
    <property type="entry name" value="Polysacc_deac_2"/>
    <property type="match status" value="1"/>
</dbReference>
<name>A0A081BQ39_9BACT</name>
<evidence type="ECO:0000313" key="2">
    <source>
        <dbReference type="Proteomes" id="UP000030700"/>
    </source>
</evidence>
<dbReference type="GO" id="GO:0005975">
    <property type="term" value="P:carbohydrate metabolic process"/>
    <property type="evidence" value="ECO:0007669"/>
    <property type="project" value="InterPro"/>
</dbReference>
<evidence type="ECO:0008006" key="3">
    <source>
        <dbReference type="Google" id="ProtNLM"/>
    </source>
</evidence>
<dbReference type="CDD" id="cd10936">
    <property type="entry name" value="CE4_DAC2"/>
    <property type="match status" value="1"/>
</dbReference>
<dbReference type="SUPFAM" id="SSF88713">
    <property type="entry name" value="Glycoside hydrolase/deacetylase"/>
    <property type="match status" value="1"/>
</dbReference>
<dbReference type="Gene3D" id="3.20.20.370">
    <property type="entry name" value="Glycoside hydrolase/deacetylase"/>
    <property type="match status" value="1"/>
</dbReference>
<dbReference type="InterPro" id="IPR006837">
    <property type="entry name" value="Divergent_DAC"/>
</dbReference>
<dbReference type="AlphaFoldDB" id="A0A081BQ39"/>